<evidence type="ECO:0000313" key="7">
    <source>
        <dbReference type="Proteomes" id="UP000007799"/>
    </source>
</evidence>
<dbReference type="FunCoup" id="F2U4U3">
    <property type="interactions" value="1594"/>
</dbReference>
<dbReference type="InterPro" id="IPR016135">
    <property type="entry name" value="UBQ-conjugating_enzyme/RWD"/>
</dbReference>
<evidence type="ECO:0000256" key="2">
    <source>
        <dbReference type="ARBA" id="ARBA00022786"/>
    </source>
</evidence>
<dbReference type="GO" id="GO:0005524">
    <property type="term" value="F:ATP binding"/>
    <property type="evidence" value="ECO:0007669"/>
    <property type="project" value="UniProtKB-UniRule"/>
</dbReference>
<accession>F2U4U3</accession>
<dbReference type="KEGG" id="sre:PTSG_03317"/>
<dbReference type="CDD" id="cd23813">
    <property type="entry name" value="UBCc_UBE2N"/>
    <property type="match status" value="1"/>
</dbReference>
<dbReference type="InParanoid" id="F2U4U3"/>
<dbReference type="OrthoDB" id="7851174at2759"/>
<keyword evidence="4" id="KW-0547">Nucleotide-binding</keyword>
<sequence>MERRIQKETQKLKSIDSSNGVTVNVDANNYRYFHIDMKGPSGSPYEGGSFKLELFLPQEYPMSPPKVRFLTRIYHPNIDKVGRICLDVLKDKWSPALQIRTVVLSILALLGSPEPDDPLDAAIAKMWKENHAQAVATAKEWTRQFAM</sequence>
<dbReference type="Gene3D" id="3.10.110.10">
    <property type="entry name" value="Ubiquitin Conjugating Enzyme"/>
    <property type="match status" value="1"/>
</dbReference>
<dbReference type="PROSITE" id="PS00183">
    <property type="entry name" value="UBC_1"/>
    <property type="match status" value="1"/>
</dbReference>
<dbReference type="InterPro" id="IPR000608">
    <property type="entry name" value="UBC"/>
</dbReference>
<dbReference type="eggNOG" id="KOG0417">
    <property type="taxonomic scope" value="Eukaryota"/>
</dbReference>
<dbReference type="PANTHER" id="PTHR24068">
    <property type="entry name" value="UBIQUITIN-CONJUGATING ENZYME E2"/>
    <property type="match status" value="1"/>
</dbReference>
<evidence type="ECO:0000259" key="5">
    <source>
        <dbReference type="PROSITE" id="PS50127"/>
    </source>
</evidence>
<dbReference type="EMBL" id="GL832961">
    <property type="protein sequence ID" value="EGD82659.1"/>
    <property type="molecule type" value="Genomic_DNA"/>
</dbReference>
<dbReference type="RefSeq" id="XP_004995895.1">
    <property type="nucleotide sequence ID" value="XM_004995838.1"/>
</dbReference>
<organism evidence="7">
    <name type="scientific">Salpingoeca rosetta (strain ATCC 50818 / BSB-021)</name>
    <dbReference type="NCBI Taxonomy" id="946362"/>
    <lineage>
        <taxon>Eukaryota</taxon>
        <taxon>Choanoflagellata</taxon>
        <taxon>Craspedida</taxon>
        <taxon>Salpingoecidae</taxon>
        <taxon>Salpingoeca</taxon>
    </lineage>
</organism>
<dbReference type="PROSITE" id="PS50127">
    <property type="entry name" value="UBC_2"/>
    <property type="match status" value="1"/>
</dbReference>
<evidence type="ECO:0000256" key="3">
    <source>
        <dbReference type="PROSITE-ProRule" id="PRU10133"/>
    </source>
</evidence>
<evidence type="ECO:0000313" key="6">
    <source>
        <dbReference type="EMBL" id="EGD82659.1"/>
    </source>
</evidence>
<comment type="similarity">
    <text evidence="4">Belongs to the ubiquitin-conjugating enzyme family.</text>
</comment>
<dbReference type="SMART" id="SM00212">
    <property type="entry name" value="UBCc"/>
    <property type="match status" value="1"/>
</dbReference>
<evidence type="ECO:0000256" key="1">
    <source>
        <dbReference type="ARBA" id="ARBA00022679"/>
    </source>
</evidence>
<dbReference type="Proteomes" id="UP000007799">
    <property type="component" value="Unassembled WGS sequence"/>
</dbReference>
<evidence type="ECO:0000256" key="4">
    <source>
        <dbReference type="RuleBase" id="RU362109"/>
    </source>
</evidence>
<feature type="domain" description="UBC core" evidence="5">
    <location>
        <begin position="1"/>
        <end position="147"/>
    </location>
</feature>
<keyword evidence="1" id="KW-0808">Transferase</keyword>
<dbReference type="AlphaFoldDB" id="F2U4U3"/>
<dbReference type="InterPro" id="IPR023313">
    <property type="entry name" value="UBQ-conjugating_AS"/>
</dbReference>
<dbReference type="SUPFAM" id="SSF54495">
    <property type="entry name" value="UBC-like"/>
    <property type="match status" value="1"/>
</dbReference>
<dbReference type="FunFam" id="3.10.110.10:FF:000073">
    <property type="entry name" value="Ubiquitin-conjugating enzyme E2 N"/>
    <property type="match status" value="1"/>
</dbReference>
<dbReference type="GO" id="GO:0016740">
    <property type="term" value="F:transferase activity"/>
    <property type="evidence" value="ECO:0007669"/>
    <property type="project" value="UniProtKB-KW"/>
</dbReference>
<dbReference type="OMA" id="AEPHEDN"/>
<protein>
    <submittedName>
        <fullName evidence="6">Ubiquitin carrier protein</fullName>
    </submittedName>
</protein>
<keyword evidence="7" id="KW-1185">Reference proteome</keyword>
<proteinExistence type="inferred from homology"/>
<dbReference type="GeneID" id="16076481"/>
<dbReference type="Pfam" id="PF00179">
    <property type="entry name" value="UQ_con"/>
    <property type="match status" value="1"/>
</dbReference>
<gene>
    <name evidence="6" type="ORF">PTSG_03317</name>
</gene>
<keyword evidence="4" id="KW-0067">ATP-binding</keyword>
<reference evidence="6" key="1">
    <citation type="submission" date="2009-08" db="EMBL/GenBank/DDBJ databases">
        <title>Annotation of Salpingoeca rosetta.</title>
        <authorList>
            <consortium name="The Broad Institute Genome Sequencing Platform"/>
            <person name="Russ C."/>
            <person name="Cuomo C."/>
            <person name="Burger G."/>
            <person name="Gray M.W."/>
            <person name="Holland P.W.H."/>
            <person name="King N."/>
            <person name="Lang F.B.F."/>
            <person name="Roger A.J."/>
            <person name="Ruiz-Trillo I."/>
            <person name="Young S.K."/>
            <person name="Zeng Q."/>
            <person name="Gargeya S."/>
            <person name="Alvarado L."/>
            <person name="Berlin A."/>
            <person name="Chapman S.B."/>
            <person name="Chen Z."/>
            <person name="Freedman E."/>
            <person name="Gellesch M."/>
            <person name="Goldberg J."/>
            <person name="Griggs A."/>
            <person name="Gujja S."/>
            <person name="Heilman E."/>
            <person name="Heiman D."/>
            <person name="Howarth C."/>
            <person name="Mehta T."/>
            <person name="Neiman D."/>
            <person name="Pearson M."/>
            <person name="Roberts A."/>
            <person name="Saif S."/>
            <person name="Shea T."/>
            <person name="Shenoy N."/>
            <person name="Sisk P."/>
            <person name="Stolte C."/>
            <person name="Sykes S."/>
            <person name="White J."/>
            <person name="Yandava C."/>
            <person name="Haas B."/>
            <person name="Nusbaum C."/>
            <person name="Birren B."/>
        </authorList>
    </citation>
    <scope>NUCLEOTIDE SEQUENCE [LARGE SCALE GENOMIC DNA]</scope>
    <source>
        <strain evidence="6">ATCC 50818</strain>
    </source>
</reference>
<keyword evidence="2 4" id="KW-0833">Ubl conjugation pathway</keyword>
<dbReference type="STRING" id="946362.F2U4U3"/>
<feature type="active site" description="Glycyl thioester intermediate" evidence="3">
    <location>
        <position position="85"/>
    </location>
</feature>
<name>F2U4U3_SALR5</name>